<dbReference type="InterPro" id="IPR027417">
    <property type="entry name" value="P-loop_NTPase"/>
</dbReference>
<dbReference type="InterPro" id="IPR017871">
    <property type="entry name" value="ABC_transporter-like_CS"/>
</dbReference>
<dbReference type="SMART" id="SM00382">
    <property type="entry name" value="AAA"/>
    <property type="match status" value="2"/>
</dbReference>
<dbReference type="PANTHER" id="PTHR24223">
    <property type="entry name" value="ATP-BINDING CASSETTE SUB-FAMILY C"/>
    <property type="match status" value="1"/>
</dbReference>
<dbReference type="InterPro" id="IPR011527">
    <property type="entry name" value="ABC1_TM_dom"/>
</dbReference>
<feature type="domain" description="ABC transmembrane type-1" evidence="13">
    <location>
        <begin position="862"/>
        <end position="1159"/>
    </location>
</feature>
<keyword evidence="7" id="KW-0067">ATP-binding</keyword>
<evidence type="ECO:0000256" key="5">
    <source>
        <dbReference type="ARBA" id="ARBA00022737"/>
    </source>
</evidence>
<evidence type="ECO:0000256" key="7">
    <source>
        <dbReference type="ARBA" id="ARBA00022840"/>
    </source>
</evidence>
<keyword evidence="3" id="KW-0813">Transport</keyword>
<protein>
    <submittedName>
        <fullName evidence="14">ABC bile acid transporter</fullName>
    </submittedName>
</protein>
<feature type="transmembrane region" description="Helical" evidence="11">
    <location>
        <begin position="1059"/>
        <end position="1079"/>
    </location>
</feature>
<feature type="transmembrane region" description="Helical" evidence="11">
    <location>
        <begin position="218"/>
        <end position="238"/>
    </location>
</feature>
<dbReference type="EMBL" id="JAGTJS010000026">
    <property type="protein sequence ID" value="KAH7234301.1"/>
    <property type="molecule type" value="Genomic_DNA"/>
</dbReference>
<comment type="caution">
    <text evidence="14">The sequence shown here is derived from an EMBL/GenBank/DDBJ whole genome shotgun (WGS) entry which is preliminary data.</text>
</comment>
<dbReference type="InterPro" id="IPR003593">
    <property type="entry name" value="AAA+_ATPase"/>
</dbReference>
<dbReference type="PROSITE" id="PS50893">
    <property type="entry name" value="ABC_TRANSPORTER_2"/>
    <property type="match status" value="2"/>
</dbReference>
<dbReference type="PROSITE" id="PS50929">
    <property type="entry name" value="ABC_TM1F"/>
    <property type="match status" value="2"/>
</dbReference>
<evidence type="ECO:0000313" key="15">
    <source>
        <dbReference type="Proteomes" id="UP000736672"/>
    </source>
</evidence>
<feature type="transmembrane region" description="Helical" evidence="11">
    <location>
        <begin position="20"/>
        <end position="38"/>
    </location>
</feature>
<evidence type="ECO:0000256" key="8">
    <source>
        <dbReference type="ARBA" id="ARBA00022989"/>
    </source>
</evidence>
<comment type="similarity">
    <text evidence="2">Belongs to the ABC transporter superfamily. ABCC family. Conjugate transporter (TC 3.A.1.208) subfamily.</text>
</comment>
<evidence type="ECO:0000256" key="3">
    <source>
        <dbReference type="ARBA" id="ARBA00022448"/>
    </source>
</evidence>
<keyword evidence="6" id="KW-0547">Nucleotide-binding</keyword>
<dbReference type="CDD" id="cd18596">
    <property type="entry name" value="ABC_6TM_VMR1_D1_like"/>
    <property type="match status" value="1"/>
</dbReference>
<dbReference type="Pfam" id="PF00664">
    <property type="entry name" value="ABC_membrane"/>
    <property type="match status" value="2"/>
</dbReference>
<dbReference type="InterPro" id="IPR036640">
    <property type="entry name" value="ABC1_TM_sf"/>
</dbReference>
<evidence type="ECO:0000256" key="4">
    <source>
        <dbReference type="ARBA" id="ARBA00022692"/>
    </source>
</evidence>
<dbReference type="CDD" id="cd18604">
    <property type="entry name" value="ABC_6TM_VMR1_D2_like"/>
    <property type="match status" value="1"/>
</dbReference>
<feature type="transmembrane region" description="Helical" evidence="11">
    <location>
        <begin position="455"/>
        <end position="484"/>
    </location>
</feature>
<dbReference type="InterPro" id="IPR003439">
    <property type="entry name" value="ABC_transporter-like_ATP-bd"/>
</dbReference>
<dbReference type="Pfam" id="PF00005">
    <property type="entry name" value="ABC_tran"/>
    <property type="match status" value="2"/>
</dbReference>
<gene>
    <name evidence="14" type="ORF">B0J15DRAFT_471834</name>
</gene>
<dbReference type="Gene3D" id="1.20.1560.10">
    <property type="entry name" value="ABC transporter type 1, transmembrane domain"/>
    <property type="match status" value="2"/>
</dbReference>
<evidence type="ECO:0000256" key="10">
    <source>
        <dbReference type="SAM" id="MobiDB-lite"/>
    </source>
</evidence>
<evidence type="ECO:0000259" key="13">
    <source>
        <dbReference type="PROSITE" id="PS50929"/>
    </source>
</evidence>
<feature type="transmembrane region" description="Helical" evidence="11">
    <location>
        <begin position="916"/>
        <end position="940"/>
    </location>
</feature>
<feature type="transmembrane region" description="Helical" evidence="11">
    <location>
        <begin position="1111"/>
        <end position="1137"/>
    </location>
</feature>
<dbReference type="InterPro" id="IPR050173">
    <property type="entry name" value="ABC_transporter_C-like"/>
</dbReference>
<name>A0A9P9G852_FUSSL</name>
<dbReference type="Gene3D" id="3.40.50.300">
    <property type="entry name" value="P-loop containing nucleotide triphosphate hydrolases"/>
    <property type="match status" value="2"/>
</dbReference>
<dbReference type="GO" id="GO:0140359">
    <property type="term" value="F:ABC-type transporter activity"/>
    <property type="evidence" value="ECO:0007669"/>
    <property type="project" value="InterPro"/>
</dbReference>
<evidence type="ECO:0000256" key="9">
    <source>
        <dbReference type="ARBA" id="ARBA00023136"/>
    </source>
</evidence>
<reference evidence="14" key="1">
    <citation type="journal article" date="2021" name="Nat. Commun.">
        <title>Genetic determinants of endophytism in the Arabidopsis root mycobiome.</title>
        <authorList>
            <person name="Mesny F."/>
            <person name="Miyauchi S."/>
            <person name="Thiergart T."/>
            <person name="Pickel B."/>
            <person name="Atanasova L."/>
            <person name="Karlsson M."/>
            <person name="Huettel B."/>
            <person name="Barry K.W."/>
            <person name="Haridas S."/>
            <person name="Chen C."/>
            <person name="Bauer D."/>
            <person name="Andreopoulos W."/>
            <person name="Pangilinan J."/>
            <person name="LaButti K."/>
            <person name="Riley R."/>
            <person name="Lipzen A."/>
            <person name="Clum A."/>
            <person name="Drula E."/>
            <person name="Henrissat B."/>
            <person name="Kohler A."/>
            <person name="Grigoriev I.V."/>
            <person name="Martin F.M."/>
            <person name="Hacquard S."/>
        </authorList>
    </citation>
    <scope>NUCLEOTIDE SEQUENCE</scope>
    <source>
        <strain evidence="14">FSSC 5 MPI-SDFR-AT-0091</strain>
    </source>
</reference>
<dbReference type="GO" id="GO:0005737">
    <property type="term" value="C:cytoplasm"/>
    <property type="evidence" value="ECO:0007669"/>
    <property type="project" value="UniProtKB-ARBA"/>
</dbReference>
<feature type="transmembrane region" description="Helical" evidence="11">
    <location>
        <begin position="74"/>
        <end position="94"/>
    </location>
</feature>
<accession>A0A9P9G852</accession>
<dbReference type="CDD" id="cd03244">
    <property type="entry name" value="ABCC_MRP_domain2"/>
    <property type="match status" value="1"/>
</dbReference>
<feature type="transmembrane region" description="Helical" evidence="11">
    <location>
        <begin position="106"/>
        <end position="128"/>
    </location>
</feature>
<evidence type="ECO:0000313" key="14">
    <source>
        <dbReference type="EMBL" id="KAH7234301.1"/>
    </source>
</evidence>
<dbReference type="SUPFAM" id="SSF52540">
    <property type="entry name" value="P-loop containing nucleoside triphosphate hydrolases"/>
    <property type="match status" value="2"/>
</dbReference>
<feature type="domain" description="ABC transporter" evidence="12">
    <location>
        <begin position="556"/>
        <end position="798"/>
    </location>
</feature>
<dbReference type="FunFam" id="1.20.1560.10:FF:000013">
    <property type="entry name" value="ABC transporter C family member 2"/>
    <property type="match status" value="1"/>
</dbReference>
<feature type="transmembrane region" description="Helical" evidence="11">
    <location>
        <begin position="258"/>
        <end position="279"/>
    </location>
</feature>
<dbReference type="Proteomes" id="UP000736672">
    <property type="component" value="Unassembled WGS sequence"/>
</dbReference>
<feature type="domain" description="ABC transmembrane type-1" evidence="13">
    <location>
        <begin position="336"/>
        <end position="519"/>
    </location>
</feature>
<dbReference type="GO" id="GO:0016020">
    <property type="term" value="C:membrane"/>
    <property type="evidence" value="ECO:0007669"/>
    <property type="project" value="UniProtKB-SubCell"/>
</dbReference>
<dbReference type="GO" id="GO:0016887">
    <property type="term" value="F:ATP hydrolysis activity"/>
    <property type="evidence" value="ECO:0007669"/>
    <property type="project" value="InterPro"/>
</dbReference>
<feature type="compositionally biased region" description="Low complexity" evidence="10">
    <location>
        <begin position="782"/>
        <end position="800"/>
    </location>
</feature>
<keyword evidence="8 11" id="KW-1133">Transmembrane helix</keyword>
<feature type="transmembrane region" description="Helical" evidence="11">
    <location>
        <begin position="859"/>
        <end position="880"/>
    </location>
</feature>
<dbReference type="PANTHER" id="PTHR24223:SF456">
    <property type="entry name" value="MULTIDRUG RESISTANCE-ASSOCIATED PROTEIN LETHAL(2)03659"/>
    <property type="match status" value="1"/>
</dbReference>
<evidence type="ECO:0000256" key="11">
    <source>
        <dbReference type="SAM" id="Phobius"/>
    </source>
</evidence>
<proteinExistence type="inferred from homology"/>
<dbReference type="PROSITE" id="PS00211">
    <property type="entry name" value="ABC_TRANSPORTER_1"/>
    <property type="match status" value="1"/>
</dbReference>
<keyword evidence="9 11" id="KW-0472">Membrane</keyword>
<dbReference type="OrthoDB" id="6500128at2759"/>
<evidence type="ECO:0000259" key="12">
    <source>
        <dbReference type="PROSITE" id="PS50893"/>
    </source>
</evidence>
<evidence type="ECO:0000256" key="2">
    <source>
        <dbReference type="ARBA" id="ARBA00009726"/>
    </source>
</evidence>
<dbReference type="CDD" id="cd03250">
    <property type="entry name" value="ABCC_MRP_domain1"/>
    <property type="match status" value="1"/>
</dbReference>
<keyword evidence="5" id="KW-0677">Repeat</keyword>
<organism evidence="14 15">
    <name type="scientific">Fusarium solani</name>
    <name type="common">Filamentous fungus</name>
    <dbReference type="NCBI Taxonomy" id="169388"/>
    <lineage>
        <taxon>Eukaryota</taxon>
        <taxon>Fungi</taxon>
        <taxon>Dikarya</taxon>
        <taxon>Ascomycota</taxon>
        <taxon>Pezizomycotina</taxon>
        <taxon>Sordariomycetes</taxon>
        <taxon>Hypocreomycetidae</taxon>
        <taxon>Hypocreales</taxon>
        <taxon>Nectriaceae</taxon>
        <taxon>Fusarium</taxon>
        <taxon>Fusarium solani species complex</taxon>
    </lineage>
</organism>
<dbReference type="FunFam" id="3.40.50.300:FF:000630">
    <property type="entry name" value="ATP-binding cassette (ABC) transporter, putative"/>
    <property type="match status" value="1"/>
</dbReference>
<dbReference type="SUPFAM" id="SSF90123">
    <property type="entry name" value="ABC transporter transmembrane region"/>
    <property type="match status" value="2"/>
</dbReference>
<evidence type="ECO:0000256" key="6">
    <source>
        <dbReference type="ARBA" id="ARBA00022741"/>
    </source>
</evidence>
<feature type="transmembrane region" description="Helical" evidence="11">
    <location>
        <begin position="1005"/>
        <end position="1028"/>
    </location>
</feature>
<feature type="domain" description="ABC transporter" evidence="12">
    <location>
        <begin position="1193"/>
        <end position="1438"/>
    </location>
</feature>
<feature type="region of interest" description="Disordered" evidence="10">
    <location>
        <begin position="781"/>
        <end position="809"/>
    </location>
</feature>
<dbReference type="GO" id="GO:0005524">
    <property type="term" value="F:ATP binding"/>
    <property type="evidence" value="ECO:0007669"/>
    <property type="project" value="UniProtKB-KW"/>
</dbReference>
<keyword evidence="4 11" id="KW-0812">Transmembrane</keyword>
<evidence type="ECO:0000256" key="1">
    <source>
        <dbReference type="ARBA" id="ARBA00004141"/>
    </source>
</evidence>
<sequence length="1453" mass="160107">MLATPFGSPNPPFTPPMSPVILWLAAAFVLLVLSWPLIHPQYRSKQCQLDDDLYQDDNGRATAESIRRFNRGTVCWLIVGSAAAQVCSSALLLLSSFKAEPNLVSFQALQITFALAGSLLSSACYLSLPRRPDVYLDGMLVDRQNCSSAWSAITFSWANDLLQLALTKQSLNVEDLPKLPRVTRSAYLQPRLDGVHPSRSLLTRIVLVHWQAILLQQILTVAVVCLNFAPQVILLYILRCLEGLQSSDSSRVPALAGAMALSSCMVVSSIVDSWLYWLVVYRISIPLREQLSSVIYAKAMRSPVLSSSSRGGVSQSKADASDCEIEEAPALDENTINLVAVDSKRVSDQAANNYTITSTFLKFAVACVFLILLLGWVSTLSGLCLVMAITPLNFWLSKRLGRSQTAMMNHRDQRVAVLGEVLRGIRQVKLRAHENWWEARISILRRSELRARWMCFLYDLGLMTVCALGPILLSAVSLGIYAVVDGPLTPSVAFSAMGAFASLEASIANLPELVASLIEALVSLRRIGNYLTSPDFQSPVSPSTTGSISFKGAAIAYTADVDMPLQERFVLNNLDFSFPPRALSIISGKTGSGKSLILSAIMGECEVIRGAVQVPEHRQRNPSTEQSGEEPWIMDTAIAFVPQTPWMDNATVQDNILFGLPYHQSRYQQVISDCSLTEDIKSFPQNHLTKVGAHGIHLSGGQKWRLSLARALYSRAGILLLEDIFSAVDVRTALVMCDRALTGPLAQGRTRILVTHHLDLCRSRADFVIELGNGGGELACHSQLSSSEQSSSSSSTNTKSNSDDGMPKAGVLAASQHANKFDPPTGLKIDESEMERKATGWVEMKVYKRYLKAGGNGRLWSFIFLAYISYMILILSRPWWINLWTRAISSTDNLRSPVNQSMVVLGREQSHLTGDLGYYLSIYILISVLSCIAGSVRFFFIFSASLRASRELFDQLLFSVLNAPVEWFDHVPVGRILNRFSTDINLIDSKLGYDIGAMIHRFLEVIGIVISGLFATPLTAIFSLIPIVGGVYYAPRYLAAARDIKRLESSTVSPVLEHFGTSVSGLMTIRAFGNIPWCISRMQMLLDRHGQASWHLWLFNRWFNLRMNLTGAIYCALTATLVVLLPGINASIAGFVLSFTIQYPNAVLWSVRQYINVELSMSSTERVMEYENVAIEDQGGVEPPAAWPDAGVLEVQDLSVGYGNLPSVLKGVSFKVGPAEKVAVVGKTGAGKSSLTYALFRVLEARKGSILIDGVDISKLRLKELRSRIHIIPQDPIFFSGTIRSNLDPQNQYSDEEIYECLQGLQLFDSDAQSANIIAKEKSYFADLSNTVSANGEGLSFGQRQLLSLCRAFLPRPKLLVFDEATSCLDMATDALIQTFIRQQATRFGTTLLVVAHRLSTVIDFDKIIVFDSGRVVESGPAHKLINIDNGVFRSMIEISVDRVKLKELISQF</sequence>
<comment type="subcellular location">
    <subcellularLocation>
        <location evidence="1">Membrane</location>
        <topology evidence="1">Multi-pass membrane protein</topology>
    </subcellularLocation>
</comment>
<keyword evidence="15" id="KW-1185">Reference proteome</keyword>